<dbReference type="Pfam" id="PF01031">
    <property type="entry name" value="Dynamin_M"/>
    <property type="match status" value="1"/>
</dbReference>
<feature type="compositionally biased region" description="Low complexity" evidence="4">
    <location>
        <begin position="1"/>
        <end position="14"/>
    </location>
</feature>
<organism evidence="6">
    <name type="scientific">Solanum chilense</name>
    <name type="common">Tomato</name>
    <name type="synonym">Lycopersicon chilense</name>
    <dbReference type="NCBI Taxonomy" id="4083"/>
    <lineage>
        <taxon>Eukaryota</taxon>
        <taxon>Viridiplantae</taxon>
        <taxon>Streptophyta</taxon>
        <taxon>Embryophyta</taxon>
        <taxon>Tracheophyta</taxon>
        <taxon>Spermatophyta</taxon>
        <taxon>Magnoliopsida</taxon>
        <taxon>eudicotyledons</taxon>
        <taxon>Gunneridae</taxon>
        <taxon>Pentapetalae</taxon>
        <taxon>asterids</taxon>
        <taxon>lamiids</taxon>
        <taxon>Solanales</taxon>
        <taxon>Solanaceae</taxon>
        <taxon>Solanoideae</taxon>
        <taxon>Solaneae</taxon>
        <taxon>Solanum</taxon>
        <taxon>Solanum subgen. Lycopersicon</taxon>
    </lineage>
</organism>
<dbReference type="GO" id="GO:0005525">
    <property type="term" value="F:GTP binding"/>
    <property type="evidence" value="ECO:0007669"/>
    <property type="project" value="UniProtKB-KW"/>
</dbReference>
<evidence type="ECO:0000313" key="6">
    <source>
        <dbReference type="EMBL" id="TMW99468.1"/>
    </source>
</evidence>
<dbReference type="GO" id="GO:0003924">
    <property type="term" value="F:GTPase activity"/>
    <property type="evidence" value="ECO:0007669"/>
    <property type="project" value="InterPro"/>
</dbReference>
<evidence type="ECO:0000259" key="5">
    <source>
        <dbReference type="PROSITE" id="PS51718"/>
    </source>
</evidence>
<dbReference type="EMBL" id="RXGB01001294">
    <property type="protein sequence ID" value="TMW99468.1"/>
    <property type="molecule type" value="Genomic_DNA"/>
</dbReference>
<comment type="caution">
    <text evidence="6">The sequence shown here is derived from an EMBL/GenBank/DDBJ whole genome shotgun (WGS) entry which is preliminary data.</text>
</comment>
<dbReference type="InterPro" id="IPR019762">
    <property type="entry name" value="Dynamin_GTPase_CS"/>
</dbReference>
<dbReference type="PANTHER" id="PTHR11566:SF211">
    <property type="entry name" value="DYNAMIN-RELATED PROTEIN 4C-LIKE"/>
    <property type="match status" value="1"/>
</dbReference>
<evidence type="ECO:0000256" key="2">
    <source>
        <dbReference type="ARBA" id="ARBA00023134"/>
    </source>
</evidence>
<feature type="region of interest" description="Disordered" evidence="4">
    <location>
        <begin position="1"/>
        <end position="20"/>
    </location>
</feature>
<dbReference type="PROSITE" id="PS00410">
    <property type="entry name" value="G_DYNAMIN_1"/>
    <property type="match status" value="1"/>
</dbReference>
<evidence type="ECO:0000256" key="3">
    <source>
        <dbReference type="RuleBase" id="RU003932"/>
    </source>
</evidence>
<dbReference type="Gene3D" id="3.40.50.300">
    <property type="entry name" value="P-loop containing nucleotide triphosphate hydrolases"/>
    <property type="match status" value="1"/>
</dbReference>
<dbReference type="AlphaFoldDB" id="A0A6N2BZQ4"/>
<evidence type="ECO:0000256" key="4">
    <source>
        <dbReference type="SAM" id="MobiDB-lite"/>
    </source>
</evidence>
<dbReference type="InterPro" id="IPR045063">
    <property type="entry name" value="Dynamin_N"/>
</dbReference>
<dbReference type="InterPro" id="IPR027417">
    <property type="entry name" value="P-loop_NTPase"/>
</dbReference>
<dbReference type="InterPro" id="IPR000375">
    <property type="entry name" value="Dynamin_stalk"/>
</dbReference>
<evidence type="ECO:0000256" key="1">
    <source>
        <dbReference type="ARBA" id="ARBA00022741"/>
    </source>
</evidence>
<dbReference type="SUPFAM" id="SSF52540">
    <property type="entry name" value="P-loop containing nucleoside triphosphate hydrolases"/>
    <property type="match status" value="1"/>
</dbReference>
<dbReference type="GO" id="GO:0005874">
    <property type="term" value="C:microtubule"/>
    <property type="evidence" value="ECO:0007669"/>
    <property type="project" value="TreeGrafter"/>
</dbReference>
<dbReference type="FunFam" id="3.40.50.300:FF:001237">
    <property type="entry name" value="Dynamin-related protein 4C"/>
    <property type="match status" value="1"/>
</dbReference>
<dbReference type="InterPro" id="IPR030381">
    <property type="entry name" value="G_DYNAMIN_dom"/>
</dbReference>
<feature type="domain" description="Dynamin-type G" evidence="5">
    <location>
        <begin position="77"/>
        <end position="336"/>
    </location>
</feature>
<dbReference type="CDD" id="cd08771">
    <property type="entry name" value="DLP_1"/>
    <property type="match status" value="1"/>
</dbReference>
<dbReference type="GO" id="GO:0008017">
    <property type="term" value="F:microtubule binding"/>
    <property type="evidence" value="ECO:0007669"/>
    <property type="project" value="TreeGrafter"/>
</dbReference>
<dbReference type="Gene3D" id="1.20.120.1240">
    <property type="entry name" value="Dynamin, middle domain"/>
    <property type="match status" value="1"/>
</dbReference>
<dbReference type="Pfam" id="PF00350">
    <property type="entry name" value="Dynamin_N"/>
    <property type="match status" value="1"/>
</dbReference>
<dbReference type="PROSITE" id="PS51718">
    <property type="entry name" value="G_DYNAMIN_2"/>
    <property type="match status" value="1"/>
</dbReference>
<dbReference type="InterPro" id="IPR022812">
    <property type="entry name" value="Dynamin"/>
</dbReference>
<name>A0A6N2BZQ4_SOLCI</name>
<accession>A0A6N2BZQ4</accession>
<dbReference type="PRINTS" id="PR00195">
    <property type="entry name" value="DYNAMIN"/>
</dbReference>
<keyword evidence="2 3" id="KW-0342">GTP-binding</keyword>
<protein>
    <recommendedName>
        <fullName evidence="5">Dynamin-type G domain-containing protein</fullName>
    </recommendedName>
</protein>
<dbReference type="InterPro" id="IPR001401">
    <property type="entry name" value="Dynamin_GTPase"/>
</dbReference>
<dbReference type="SMART" id="SM00053">
    <property type="entry name" value="DYNc"/>
    <property type="match status" value="1"/>
</dbReference>
<gene>
    <name evidence="6" type="ORF">EJD97_002484</name>
</gene>
<dbReference type="GO" id="GO:0005737">
    <property type="term" value="C:cytoplasm"/>
    <property type="evidence" value="ECO:0007669"/>
    <property type="project" value="TreeGrafter"/>
</dbReference>
<sequence length="701" mass="78829">MTSQQVSNESSSSNPKHPEVVEPQGFVVHAPIVLSFNDMIQPLLDCVDKLRHLNTMQEDIKLPSKFKLGHLNIMQDGIQLPTIVVIGDQSSGKSSVLESLVGITLPRGEGICTRVPLIIKLQNHSETKVYLEYNEKSVPTDEFNVAEAITLATNEIAGHGKGISNIPLTLIVKKNGVPDLTMVDLPGIPTVPVHGKSTDFFEQISEIVMKYITPEESIIVNVLSATVDFSTCECFKMSKKVDKTGERTLVVVTKVDIAPEGLLEKVTTNDMNVGLGYVCVKNRIVNESYEEALSEEASLFETHTLLSKMDKSMVSIPVLAHKLVQIQANIISKCFLDIEKNINDKLAVNVAALNELPQHSGSVAEALATFMRIQSLAIESLKKIFLGVESNEYTEDFEKQCAEKWSNLIDLELKQFSAELSSTYPDEKVDNLFMEFMFLDEAQKTGSPDFLDVLQKKVREISVTTEEFVGKLWNYIEGVVIKALMHHSDSSLELQHFIKRAVQNFIARRKDKSVNGIREIIGMDRLTEITSSTDYVATYRSLMAQKRKFVKYCQYSKGSKVNIDGFGVIDVWFIRRRPKDLVQQAFELKMTMAAYWKTVFNPQKLDDHEIEVEIVNDRMATSHVRFFAYWKFVLGLEKFVDEINDEVVGDLIASHGGGYESSLQESLVAEMCFRLKKSVKLLEELKEMVAKIMEYSLGSSC</sequence>
<dbReference type="GO" id="GO:0016020">
    <property type="term" value="C:membrane"/>
    <property type="evidence" value="ECO:0007669"/>
    <property type="project" value="TreeGrafter"/>
</dbReference>
<comment type="similarity">
    <text evidence="3">Belongs to the TRAFAC class dynamin-like GTPase superfamily. Dynamin/Fzo/YdjA family.</text>
</comment>
<dbReference type="PANTHER" id="PTHR11566">
    <property type="entry name" value="DYNAMIN"/>
    <property type="match status" value="1"/>
</dbReference>
<proteinExistence type="inferred from homology"/>
<keyword evidence="1 3" id="KW-0547">Nucleotide-binding</keyword>
<reference evidence="6" key="1">
    <citation type="submission" date="2019-05" db="EMBL/GenBank/DDBJ databases">
        <title>The de novo reference genome and transcriptome assemblies of the wild tomato species Solanum chilense.</title>
        <authorList>
            <person name="Stam R."/>
            <person name="Nosenko T."/>
            <person name="Hoerger A.C."/>
            <person name="Stephan W."/>
            <person name="Seidel M.A."/>
            <person name="Kuhn J.M.M."/>
            <person name="Haberer G."/>
            <person name="Tellier A."/>
        </authorList>
    </citation>
    <scope>NUCLEOTIDE SEQUENCE</scope>
    <source>
        <tissue evidence="6">Mature leaves</tissue>
    </source>
</reference>